<evidence type="ECO:0000256" key="10">
    <source>
        <dbReference type="RuleBase" id="RU000537"/>
    </source>
</evidence>
<comment type="caution">
    <text evidence="13">The sequence shown here is derived from an EMBL/GenBank/DDBJ whole genome shotgun (WGS) entry which is preliminary data.</text>
</comment>
<dbReference type="Pfam" id="PF00344">
    <property type="entry name" value="SecY"/>
    <property type="match status" value="1"/>
</dbReference>
<feature type="transmembrane region" description="Helical" evidence="9">
    <location>
        <begin position="120"/>
        <end position="140"/>
    </location>
</feature>
<evidence type="ECO:0000256" key="5">
    <source>
        <dbReference type="ARBA" id="ARBA00022927"/>
    </source>
</evidence>
<reference evidence="13" key="2">
    <citation type="submission" date="2023-04" db="EMBL/GenBank/DDBJ databases">
        <authorList>
            <person name="Sun J.-Q."/>
        </authorList>
    </citation>
    <scope>NUCLEOTIDE SEQUENCE</scope>
    <source>
        <strain evidence="13">CC-YY355</strain>
    </source>
</reference>
<evidence type="ECO:0000313" key="14">
    <source>
        <dbReference type="Proteomes" id="UP001160550"/>
    </source>
</evidence>
<comment type="subunit">
    <text evidence="9">Component of the Sec protein translocase complex. Heterotrimer consisting of SecY, SecE and SecG subunits. The heterotrimers can form oligomers, although 1 heterotrimer is thought to be able to translocate proteins. Interacts with the ribosome. Interacts with SecDF, and other proteins may be involved. Interacts with SecA.</text>
</comment>
<dbReference type="PROSITE" id="PS00755">
    <property type="entry name" value="SECY_1"/>
    <property type="match status" value="1"/>
</dbReference>
<dbReference type="EMBL" id="JARYGX010000025">
    <property type="protein sequence ID" value="MDH7454202.1"/>
    <property type="molecule type" value="Genomic_DNA"/>
</dbReference>
<keyword evidence="4 9" id="KW-0812">Transmembrane</keyword>
<feature type="transmembrane region" description="Helical" evidence="9">
    <location>
        <begin position="400"/>
        <end position="421"/>
    </location>
</feature>
<evidence type="ECO:0000256" key="4">
    <source>
        <dbReference type="ARBA" id="ARBA00022692"/>
    </source>
</evidence>
<evidence type="ECO:0000256" key="6">
    <source>
        <dbReference type="ARBA" id="ARBA00022989"/>
    </source>
</evidence>
<feature type="transmembrane region" description="Helical" evidence="9">
    <location>
        <begin position="152"/>
        <end position="177"/>
    </location>
</feature>
<comment type="function">
    <text evidence="9 10">The central subunit of the protein translocation channel SecYEG. Consists of two halves formed by TMs 1-5 and 6-10. These two domains form a lateral gate at the front which open onto the bilayer between TMs 2 and 7, and are clamped together by SecE at the back. The channel is closed by both a pore ring composed of hydrophobic SecY resides and a short helix (helix 2A) on the extracellular side of the membrane which forms a plug. The plug probably moves laterally to allow the channel to open. The ring and the pore may move independently.</text>
</comment>
<organism evidence="13 14">
    <name type="scientific">Luteimonas composti</name>
    <dbReference type="NCBI Taxonomy" id="398257"/>
    <lineage>
        <taxon>Bacteria</taxon>
        <taxon>Pseudomonadati</taxon>
        <taxon>Pseudomonadota</taxon>
        <taxon>Gammaproteobacteria</taxon>
        <taxon>Lysobacterales</taxon>
        <taxon>Lysobacteraceae</taxon>
        <taxon>Luteimonas</taxon>
    </lineage>
</organism>
<feature type="transmembrane region" description="Helical" evidence="9">
    <location>
        <begin position="318"/>
        <end position="340"/>
    </location>
</feature>
<evidence type="ECO:0000313" key="13">
    <source>
        <dbReference type="EMBL" id="MDH7454202.1"/>
    </source>
</evidence>
<sequence length="448" mass="47915">MARSAGAMSGLAGAGKFTELRQRLLFVLGALIVYRIGCYIPVPGVNPDAMLQLMERQEGTIVDMFNMFSGGALERFSLFALNVIPYISASIVMQLMVQIVPSLKAIQKEGESGRRRITQWSRIGAIPLAIFQSAGIAIALQSQGAGTGIPVVYAPGPGFVLTAIVALTAGTMFLVWLGEQVTERGIGNGVSLIIFAGIVAGLPSAVIGTIEAARNGDVSPIAVIMIAVIVAVFTYFVVFVERGQRRITVNYARRQGGRNAYMNQTSFLPLKLNMAGVIPAIFASSIIMFPATATTWFGQAGSAQWLQRVAQALSPGEPLYILLYAGLIAGFAFFYTALVFNSQETADNLKKSGALVPGIRPGKATAEYIDGVLTRLTAAGAGYLVLVCLLPEFMRAELNVSFYFGGTSLLIVVVVVMDFIAQIQAHLMSHQYESLLKKANLRGGARTR</sequence>
<evidence type="ECO:0000256" key="7">
    <source>
        <dbReference type="ARBA" id="ARBA00023010"/>
    </source>
</evidence>
<evidence type="ECO:0000256" key="11">
    <source>
        <dbReference type="RuleBase" id="RU003484"/>
    </source>
</evidence>
<comment type="similarity">
    <text evidence="2 9 12">Belongs to the SecY/SEC61-alpha family.</text>
</comment>
<feature type="transmembrane region" description="Helical" evidence="9">
    <location>
        <begin position="221"/>
        <end position="240"/>
    </location>
</feature>
<keyword evidence="9" id="KW-1003">Cell membrane</keyword>
<evidence type="ECO:0000256" key="2">
    <source>
        <dbReference type="ARBA" id="ARBA00005751"/>
    </source>
</evidence>
<keyword evidence="5 9" id="KW-0653">Protein transport</keyword>
<dbReference type="InterPro" id="IPR002208">
    <property type="entry name" value="SecY/SEC61-alpha"/>
</dbReference>
<evidence type="ECO:0000256" key="1">
    <source>
        <dbReference type="ARBA" id="ARBA00004141"/>
    </source>
</evidence>
<evidence type="ECO:0000256" key="12">
    <source>
        <dbReference type="RuleBase" id="RU004349"/>
    </source>
</evidence>
<keyword evidence="14" id="KW-1185">Reference proteome</keyword>
<keyword evidence="8 9" id="KW-0472">Membrane</keyword>
<accession>A0ABT6MU98</accession>
<keyword evidence="3 9" id="KW-0813">Transport</keyword>
<feature type="transmembrane region" description="Helical" evidence="9">
    <location>
        <begin position="76"/>
        <end position="100"/>
    </location>
</feature>
<evidence type="ECO:0000256" key="3">
    <source>
        <dbReference type="ARBA" id="ARBA00022448"/>
    </source>
</evidence>
<evidence type="ECO:0000256" key="9">
    <source>
        <dbReference type="HAMAP-Rule" id="MF_01465"/>
    </source>
</evidence>
<name>A0ABT6MU98_9GAMM</name>
<evidence type="ECO:0000256" key="8">
    <source>
        <dbReference type="ARBA" id="ARBA00023136"/>
    </source>
</evidence>
<dbReference type="PRINTS" id="PR00303">
    <property type="entry name" value="SECYTRNLCASE"/>
</dbReference>
<dbReference type="PROSITE" id="PS00756">
    <property type="entry name" value="SECY_2"/>
    <property type="match status" value="1"/>
</dbReference>
<comment type="subcellular location">
    <subcellularLocation>
        <location evidence="9">Cell membrane</location>
        <topology evidence="9">Multi-pass membrane protein</topology>
    </subcellularLocation>
    <subcellularLocation>
        <location evidence="1 11">Membrane</location>
        <topology evidence="1 11">Multi-pass membrane protein</topology>
    </subcellularLocation>
</comment>
<reference evidence="13" key="1">
    <citation type="journal article" date="2007" name="Int. J. Syst. Evol. Microbiol.">
        <title>Luteimonas composti sp. nov., a moderately thermophilic bacterium isolated from food waste.</title>
        <authorList>
            <person name="Young C.C."/>
            <person name="Kampfer P."/>
            <person name="Chen W.M."/>
            <person name="Yen W.S."/>
            <person name="Arun A.B."/>
            <person name="Lai W.A."/>
            <person name="Shen F.T."/>
            <person name="Rekha P.D."/>
            <person name="Lin K.Y."/>
            <person name="Chou J.H."/>
        </authorList>
    </citation>
    <scope>NUCLEOTIDE SEQUENCE</scope>
    <source>
        <strain evidence="13">CC-YY355</strain>
    </source>
</reference>
<dbReference type="Proteomes" id="UP001160550">
    <property type="component" value="Unassembled WGS sequence"/>
</dbReference>
<feature type="transmembrane region" description="Helical" evidence="9">
    <location>
        <begin position="372"/>
        <end position="394"/>
    </location>
</feature>
<gene>
    <name evidence="9 13" type="primary">secY</name>
    <name evidence="13" type="ORF">QF205_14140</name>
</gene>
<proteinExistence type="inferred from homology"/>
<dbReference type="InterPro" id="IPR030659">
    <property type="entry name" value="SecY_CS"/>
</dbReference>
<feature type="transmembrane region" description="Helical" evidence="9">
    <location>
        <begin position="189"/>
        <end position="209"/>
    </location>
</feature>
<dbReference type="HAMAP" id="MF_01465">
    <property type="entry name" value="SecY"/>
    <property type="match status" value="1"/>
</dbReference>
<keyword evidence="6 9" id="KW-1133">Transmembrane helix</keyword>
<feature type="transmembrane region" description="Helical" evidence="9">
    <location>
        <begin position="272"/>
        <end position="298"/>
    </location>
</feature>
<protein>
    <recommendedName>
        <fullName evidence="9 10">Protein translocase subunit SecY</fullName>
    </recommendedName>
</protein>
<keyword evidence="7 9" id="KW-0811">Translocation</keyword>
<dbReference type="PANTHER" id="PTHR10906">
    <property type="entry name" value="SECY/SEC61-ALPHA FAMILY MEMBER"/>
    <property type="match status" value="1"/>
</dbReference>
<dbReference type="InterPro" id="IPR023201">
    <property type="entry name" value="SecY_dom_sf"/>
</dbReference>
<dbReference type="SUPFAM" id="SSF103491">
    <property type="entry name" value="Preprotein translocase SecY subunit"/>
    <property type="match status" value="1"/>
</dbReference>
<dbReference type="Gene3D" id="1.10.3370.10">
    <property type="entry name" value="SecY subunit domain"/>
    <property type="match status" value="1"/>
</dbReference>
<dbReference type="NCBIfam" id="TIGR00967">
    <property type="entry name" value="3a0501s007"/>
    <property type="match status" value="1"/>
</dbReference>
<feature type="transmembrane region" description="Helical" evidence="9">
    <location>
        <begin position="24"/>
        <end position="42"/>
    </location>
</feature>
<dbReference type="PIRSF" id="PIRSF004557">
    <property type="entry name" value="SecY"/>
    <property type="match status" value="1"/>
</dbReference>
<dbReference type="InterPro" id="IPR026593">
    <property type="entry name" value="SecY"/>
</dbReference>